<gene>
    <name evidence="2" type="ORF">GCM10023322_47510</name>
</gene>
<dbReference type="InterPro" id="IPR006059">
    <property type="entry name" value="SBP"/>
</dbReference>
<dbReference type="PANTHER" id="PTHR43649">
    <property type="entry name" value="ARABINOSE-BINDING PROTEIN-RELATED"/>
    <property type="match status" value="1"/>
</dbReference>
<dbReference type="InterPro" id="IPR050490">
    <property type="entry name" value="Bact_solute-bd_prot1"/>
</dbReference>
<dbReference type="EMBL" id="BAABJQ010000015">
    <property type="protein sequence ID" value="GAA5191030.1"/>
    <property type="molecule type" value="Genomic_DNA"/>
</dbReference>
<protein>
    <submittedName>
        <fullName evidence="2">Sugar ABC transporter substrate-binding protein</fullName>
    </submittedName>
</protein>
<dbReference type="PROSITE" id="PS51257">
    <property type="entry name" value="PROKAR_LIPOPROTEIN"/>
    <property type="match status" value="1"/>
</dbReference>
<evidence type="ECO:0000313" key="3">
    <source>
        <dbReference type="Proteomes" id="UP001501570"/>
    </source>
</evidence>
<dbReference type="Proteomes" id="UP001501570">
    <property type="component" value="Unassembled WGS sequence"/>
</dbReference>
<reference evidence="3" key="1">
    <citation type="journal article" date="2019" name="Int. J. Syst. Evol. Microbiol.">
        <title>The Global Catalogue of Microorganisms (GCM) 10K type strain sequencing project: providing services to taxonomists for standard genome sequencing and annotation.</title>
        <authorList>
            <consortium name="The Broad Institute Genomics Platform"/>
            <consortium name="The Broad Institute Genome Sequencing Center for Infectious Disease"/>
            <person name="Wu L."/>
            <person name="Ma J."/>
        </authorList>
    </citation>
    <scope>NUCLEOTIDE SEQUENCE [LARGE SCALE GENOMIC DNA]</scope>
    <source>
        <strain evidence="3">JCM 18304</strain>
    </source>
</reference>
<keyword evidence="3" id="KW-1185">Reference proteome</keyword>
<organism evidence="2 3">
    <name type="scientific">Rugosimonospora acidiphila</name>
    <dbReference type="NCBI Taxonomy" id="556531"/>
    <lineage>
        <taxon>Bacteria</taxon>
        <taxon>Bacillati</taxon>
        <taxon>Actinomycetota</taxon>
        <taxon>Actinomycetes</taxon>
        <taxon>Micromonosporales</taxon>
        <taxon>Micromonosporaceae</taxon>
        <taxon>Rugosimonospora</taxon>
    </lineage>
</organism>
<proteinExistence type="predicted"/>
<evidence type="ECO:0000313" key="2">
    <source>
        <dbReference type="EMBL" id="GAA5191030.1"/>
    </source>
</evidence>
<keyword evidence="1" id="KW-0732">Signal</keyword>
<dbReference type="PANTHER" id="PTHR43649:SF12">
    <property type="entry name" value="DIACETYLCHITOBIOSE BINDING PROTEIN DASA"/>
    <property type="match status" value="1"/>
</dbReference>
<sequence length="450" mass="46555">MNNRKIGPRGRRLSLAGVSAVAAAAVLALSACSGGGSGDSGSVSGQTLTYWATLQGTGADQTTQTLTAEFKKFTAQTGVKVKLEVIPWATLQTRILNAVTSGNGADVMEIGNTWAPSLAASGGFLEFTPEVLDEIGGQSKFVQTSFAENGLPGKTPMSVPVYATSYSLAYNKADFAAAGITAPPTSWDQLIADGKKLTTNGRYGIALDGSNATDASHWAFFLGEQAGVPLYNSAGKPDFANEKLANALTTYVGLFGKDGIANPANAQNGAAPLTDFAKNKAAMTIGQGVATSLTQLGMDASQFGIAQVPVFSPLPAGGKPIESHVAGINLVVRDSTEHQKAALDLVKFMTSEQEQVTINHIYGTLPVVTSAYDNPEFEDATTKVYQDILENHSAPMPLDPSESQLETLLGGAVTSLIAKTASTGTTPSTSAIVSALNDAQRQLIATTGGQ</sequence>
<feature type="signal peptide" evidence="1">
    <location>
        <begin position="1"/>
        <end position="30"/>
    </location>
</feature>
<dbReference type="Pfam" id="PF01547">
    <property type="entry name" value="SBP_bac_1"/>
    <property type="match status" value="1"/>
</dbReference>
<comment type="caution">
    <text evidence="2">The sequence shown here is derived from an EMBL/GenBank/DDBJ whole genome shotgun (WGS) entry which is preliminary data.</text>
</comment>
<evidence type="ECO:0000256" key="1">
    <source>
        <dbReference type="SAM" id="SignalP"/>
    </source>
</evidence>
<dbReference type="RefSeq" id="WP_345632975.1">
    <property type="nucleotide sequence ID" value="NZ_BAABJQ010000015.1"/>
</dbReference>
<name>A0ABP9S6B4_9ACTN</name>
<dbReference type="Gene3D" id="3.40.190.10">
    <property type="entry name" value="Periplasmic binding protein-like II"/>
    <property type="match status" value="2"/>
</dbReference>
<dbReference type="SUPFAM" id="SSF53850">
    <property type="entry name" value="Periplasmic binding protein-like II"/>
    <property type="match status" value="1"/>
</dbReference>
<accession>A0ABP9S6B4</accession>
<feature type="chain" id="PRO_5045314024" evidence="1">
    <location>
        <begin position="31"/>
        <end position="450"/>
    </location>
</feature>